<name>A0A383RE51_PAEAL</name>
<evidence type="ECO:0000256" key="1">
    <source>
        <dbReference type="ARBA" id="ARBA00005254"/>
    </source>
</evidence>
<reference evidence="3" key="1">
    <citation type="submission" date="2018-08" db="EMBL/GenBank/DDBJ databases">
        <authorList>
            <person name="Chevrot R."/>
        </authorList>
    </citation>
    <scope>NUCLEOTIDE SEQUENCE [LARGE SCALE GENOMIC DNA]</scope>
</reference>
<dbReference type="Gene3D" id="6.10.30.40">
    <property type="match status" value="1"/>
</dbReference>
<accession>A0A383RE51</accession>
<dbReference type="CDD" id="cd06558">
    <property type="entry name" value="crotonase-like"/>
    <property type="match status" value="1"/>
</dbReference>
<dbReference type="Proteomes" id="UP000304148">
    <property type="component" value="Chromosome"/>
</dbReference>
<sequence>MENGKSYTTISLRSLAGWLRVTLDRPLQRNSLNATVLHEMHSMLDDIEQDPSCRIILIEGREGFFCTGMDLKSIVEESEADTDAGKEFCELFMHLLKRISTSPKIVVAFTDGAVMAGGVGVAAACDFVLATSRAKFNLSELLWGLLPSMVIPYLIRRIGYQRAYTMTLSTLPVSAEQACGWGLVDEVTDRPEEYIHKLFQRVVKMEEGSIKNAKEYFRKMWLISDSMEQTAIAATSGLLQQGNVMQALYNYVRHDRFPWEKHDH</sequence>
<dbReference type="RefSeq" id="WP_172619545.1">
    <property type="nucleotide sequence ID" value="NZ_LS992241.1"/>
</dbReference>
<comment type="similarity">
    <text evidence="1">Belongs to the enoyl-CoA hydratase/isomerase family.</text>
</comment>
<dbReference type="EMBL" id="LS992241">
    <property type="protein sequence ID" value="SYX85250.1"/>
    <property type="molecule type" value="Genomic_DNA"/>
</dbReference>
<dbReference type="GO" id="GO:0003824">
    <property type="term" value="F:catalytic activity"/>
    <property type="evidence" value="ECO:0007669"/>
    <property type="project" value="UniProtKB-ARBA"/>
</dbReference>
<dbReference type="PANTHER" id="PTHR42964">
    <property type="entry name" value="ENOYL-COA HYDRATASE"/>
    <property type="match status" value="1"/>
</dbReference>
<dbReference type="SUPFAM" id="SSF52096">
    <property type="entry name" value="ClpP/crotonase"/>
    <property type="match status" value="1"/>
</dbReference>
<evidence type="ECO:0008006" key="4">
    <source>
        <dbReference type="Google" id="ProtNLM"/>
    </source>
</evidence>
<dbReference type="InterPro" id="IPR029045">
    <property type="entry name" value="ClpP/crotonase-like_dom_sf"/>
</dbReference>
<gene>
    <name evidence="2" type="ORF">PBLR_13672</name>
</gene>
<dbReference type="InterPro" id="IPR001753">
    <property type="entry name" value="Enoyl-CoA_hydra/iso"/>
</dbReference>
<proteinExistence type="inferred from homology"/>
<dbReference type="AlphaFoldDB" id="A0A383RE51"/>
<dbReference type="Pfam" id="PF00378">
    <property type="entry name" value="ECH_1"/>
    <property type="match status" value="1"/>
</dbReference>
<evidence type="ECO:0000313" key="2">
    <source>
        <dbReference type="EMBL" id="SYX85250.1"/>
    </source>
</evidence>
<protein>
    <recommendedName>
        <fullName evidence="4">Enoyl-CoA hydratase</fullName>
    </recommendedName>
</protein>
<organism evidence="2 3">
    <name type="scientific">Paenibacillus alvei</name>
    <name type="common">Bacillus alvei</name>
    <dbReference type="NCBI Taxonomy" id="44250"/>
    <lineage>
        <taxon>Bacteria</taxon>
        <taxon>Bacillati</taxon>
        <taxon>Bacillota</taxon>
        <taxon>Bacilli</taxon>
        <taxon>Bacillales</taxon>
        <taxon>Paenibacillaceae</taxon>
        <taxon>Paenibacillus</taxon>
    </lineage>
</organism>
<dbReference type="PANTHER" id="PTHR42964:SF1">
    <property type="entry name" value="POLYKETIDE BIOSYNTHESIS ENOYL-COA HYDRATASE PKSH-RELATED"/>
    <property type="match status" value="1"/>
</dbReference>
<dbReference type="InterPro" id="IPR051683">
    <property type="entry name" value="Enoyl-CoA_Hydratase/Isomerase"/>
</dbReference>
<dbReference type="Gene3D" id="3.90.226.10">
    <property type="entry name" value="2-enoyl-CoA Hydratase, Chain A, domain 1"/>
    <property type="match status" value="1"/>
</dbReference>
<evidence type="ECO:0000313" key="3">
    <source>
        <dbReference type="Proteomes" id="UP000304148"/>
    </source>
</evidence>